<evidence type="ECO:0000313" key="1">
    <source>
        <dbReference type="EMBL" id="CCC53602.1"/>
    </source>
</evidence>
<dbReference type="VEuPathDB" id="TriTrypDB:TvY486_1110860"/>
<sequence>MRVLCWGQCWHLGIDGWFSLGERRALLACVGPGNVCGHARLNAHHNVAYSNIFLAASFPLHALRYVLRSPCLFRFVTTGSKRSQFQYPAARPSFPLTFSYRCKHTHTHTHTHLVVPLSIPSLNFVWRR</sequence>
<reference evidence="1" key="1">
    <citation type="journal article" date="2012" name="Proc. Natl. Acad. Sci. U.S.A.">
        <title>Antigenic diversity is generated by distinct evolutionary mechanisms in African trypanosome species.</title>
        <authorList>
            <person name="Jackson A.P."/>
            <person name="Berry A."/>
            <person name="Aslett M."/>
            <person name="Allison H.C."/>
            <person name="Burton P."/>
            <person name="Vavrova-Anderson J."/>
            <person name="Brown R."/>
            <person name="Browne H."/>
            <person name="Corton N."/>
            <person name="Hauser H."/>
            <person name="Gamble J."/>
            <person name="Gilderthorp R."/>
            <person name="Marcello L."/>
            <person name="McQuillan J."/>
            <person name="Otto T.D."/>
            <person name="Quail M.A."/>
            <person name="Sanders M.J."/>
            <person name="van Tonder A."/>
            <person name="Ginger M.L."/>
            <person name="Field M.C."/>
            <person name="Barry J.D."/>
            <person name="Hertz-Fowler C."/>
            <person name="Berriman M."/>
        </authorList>
    </citation>
    <scope>NUCLEOTIDE SEQUENCE</scope>
    <source>
        <strain evidence="1">Y486</strain>
    </source>
</reference>
<protein>
    <submittedName>
        <fullName evidence="1">Uncharacterized protein</fullName>
    </submittedName>
</protein>
<name>G0UCP2_TRYVY</name>
<dbReference type="AlphaFoldDB" id="G0UCP2"/>
<accession>G0UCP2</accession>
<organism evidence="1">
    <name type="scientific">Trypanosoma vivax (strain Y486)</name>
    <dbReference type="NCBI Taxonomy" id="1055687"/>
    <lineage>
        <taxon>Eukaryota</taxon>
        <taxon>Discoba</taxon>
        <taxon>Euglenozoa</taxon>
        <taxon>Kinetoplastea</taxon>
        <taxon>Metakinetoplastina</taxon>
        <taxon>Trypanosomatida</taxon>
        <taxon>Trypanosomatidae</taxon>
        <taxon>Trypanosoma</taxon>
        <taxon>Duttonella</taxon>
    </lineage>
</organism>
<gene>
    <name evidence="1" type="ORF">TVY486_1110860</name>
</gene>
<proteinExistence type="predicted"/>
<dbReference type="EMBL" id="HE573027">
    <property type="protein sequence ID" value="CCC53602.1"/>
    <property type="molecule type" value="Genomic_DNA"/>
</dbReference>